<evidence type="ECO:0000313" key="12">
    <source>
        <dbReference type="Proteomes" id="UP000076761"/>
    </source>
</evidence>
<dbReference type="GO" id="GO:0016567">
    <property type="term" value="P:protein ubiquitination"/>
    <property type="evidence" value="ECO:0007669"/>
    <property type="project" value="InterPro"/>
</dbReference>
<evidence type="ECO:0000259" key="10">
    <source>
        <dbReference type="PROSITE" id="PS51873"/>
    </source>
</evidence>
<dbReference type="Proteomes" id="UP000076761">
    <property type="component" value="Unassembled WGS sequence"/>
</dbReference>
<evidence type="ECO:0000256" key="7">
    <source>
        <dbReference type="ARBA" id="ARBA00022786"/>
    </source>
</evidence>
<sequence length="580" mass="64846">MAAEVAPRSDDVLSELLIAQLLEEDMQSLASAKAAEKLQLDTVIAQSAQAKQRIPKVSKPVPKTDEDLALELLAADSRLTSDAAYAQMLQQTTDVNIVAGRHSAMQLAAAERKALLDAEFARRLQAADERGLDITDVRMMDAEQVLGADTINDIMASDPNNKGKAKANPPDRAVVKHEAPQEAQLIPVKRGATPSYPPQSSGKGKGPDIKRIKLEPSEDVHPTCGICMEAFQATFNPIAASRSANSSSRLPFGLHLPCPKSHGSGATNTEAAVFPICCPECSIVEWPEGIQDEITERLLEKEAMTLWHHRKLLDSIPRYYCPNPRCSALVQLPPNQEEVQAMCPSCSKLVCIPCKVTWHENMTCEEYQALPLDERSAEDQMLLQLAKAKNWRRCPTCSVIVELTVGCNHITCRCKTHFCFKCGSLWGIQARRCTRDPPCELWDDEMLLEERERERQAHQEPAPAFAAPRPIEPVPPYLPVLYQALAAANRDRRVLDWMTDPDVICGRHWFTHAMLQDLTCGYCNVKLNSVADLQYHLAHTRHHPVYACCGRFFKRDVDFERHTHSNPRRFGSHIHQLQTH</sequence>
<evidence type="ECO:0000256" key="2">
    <source>
        <dbReference type="ARBA" id="ARBA00012251"/>
    </source>
</evidence>
<proteinExistence type="predicted"/>
<evidence type="ECO:0000256" key="5">
    <source>
        <dbReference type="ARBA" id="ARBA00022737"/>
    </source>
</evidence>
<comment type="catalytic activity">
    <reaction evidence="1">
        <text>[E2 ubiquitin-conjugating enzyme]-S-ubiquitinyl-L-cysteine + [acceptor protein]-L-lysine = [E2 ubiquitin-conjugating enzyme]-L-cysteine + [acceptor protein]-N(6)-ubiquitinyl-L-lysine.</text>
        <dbReference type="EC" id="2.3.2.31"/>
    </reaction>
</comment>
<dbReference type="GO" id="GO:0061630">
    <property type="term" value="F:ubiquitin protein ligase activity"/>
    <property type="evidence" value="ECO:0007669"/>
    <property type="project" value="UniProtKB-EC"/>
</dbReference>
<evidence type="ECO:0000256" key="6">
    <source>
        <dbReference type="ARBA" id="ARBA00022771"/>
    </source>
</evidence>
<feature type="domain" description="RING-type" evidence="10">
    <location>
        <begin position="220"/>
        <end position="443"/>
    </location>
</feature>
<dbReference type="EC" id="2.3.2.31" evidence="2"/>
<dbReference type="AlphaFoldDB" id="A0A165UFQ1"/>
<keyword evidence="5" id="KW-0677">Repeat</keyword>
<gene>
    <name evidence="11" type="ORF">NEOLEDRAFT_1161274</name>
</gene>
<evidence type="ECO:0000313" key="11">
    <source>
        <dbReference type="EMBL" id="KZT28083.1"/>
    </source>
</evidence>
<evidence type="ECO:0000256" key="9">
    <source>
        <dbReference type="SAM" id="MobiDB-lite"/>
    </source>
</evidence>
<protein>
    <recommendedName>
        <fullName evidence="2">RBR-type E3 ubiquitin transferase</fullName>
        <ecNumber evidence="2">2.3.2.31</ecNumber>
    </recommendedName>
</protein>
<evidence type="ECO:0000256" key="4">
    <source>
        <dbReference type="ARBA" id="ARBA00022723"/>
    </source>
</evidence>
<name>A0A165UFQ1_9AGAM</name>
<dbReference type="InterPro" id="IPR044066">
    <property type="entry name" value="TRIAD_supradom"/>
</dbReference>
<accession>A0A165UFQ1</accession>
<dbReference type="CDD" id="cd22584">
    <property type="entry name" value="Rcat_RBR_unk"/>
    <property type="match status" value="1"/>
</dbReference>
<dbReference type="EMBL" id="KV425559">
    <property type="protein sequence ID" value="KZT28083.1"/>
    <property type="molecule type" value="Genomic_DNA"/>
</dbReference>
<keyword evidence="8" id="KW-0862">Zinc</keyword>
<keyword evidence="6" id="KW-0863">Zinc-finger</keyword>
<keyword evidence="3" id="KW-0808">Transferase</keyword>
<dbReference type="CDD" id="cd22582">
    <property type="entry name" value="BRcat_RBR_unk"/>
    <property type="match status" value="1"/>
</dbReference>
<dbReference type="SMART" id="SM00647">
    <property type="entry name" value="IBR"/>
    <property type="match status" value="2"/>
</dbReference>
<dbReference type="OrthoDB" id="9977870at2759"/>
<dbReference type="GO" id="GO:0008270">
    <property type="term" value="F:zinc ion binding"/>
    <property type="evidence" value="ECO:0007669"/>
    <property type="project" value="UniProtKB-KW"/>
</dbReference>
<evidence type="ECO:0000256" key="1">
    <source>
        <dbReference type="ARBA" id="ARBA00001798"/>
    </source>
</evidence>
<dbReference type="InterPro" id="IPR002867">
    <property type="entry name" value="IBR_dom"/>
</dbReference>
<evidence type="ECO:0000256" key="3">
    <source>
        <dbReference type="ARBA" id="ARBA00022679"/>
    </source>
</evidence>
<reference evidence="11 12" key="1">
    <citation type="journal article" date="2016" name="Mol. Biol. Evol.">
        <title>Comparative Genomics of Early-Diverging Mushroom-Forming Fungi Provides Insights into the Origins of Lignocellulose Decay Capabilities.</title>
        <authorList>
            <person name="Nagy L.G."/>
            <person name="Riley R."/>
            <person name="Tritt A."/>
            <person name="Adam C."/>
            <person name="Daum C."/>
            <person name="Floudas D."/>
            <person name="Sun H."/>
            <person name="Yadav J.S."/>
            <person name="Pangilinan J."/>
            <person name="Larsson K.H."/>
            <person name="Matsuura K."/>
            <person name="Barry K."/>
            <person name="Labutti K."/>
            <person name="Kuo R."/>
            <person name="Ohm R.A."/>
            <person name="Bhattacharya S.S."/>
            <person name="Shirouzu T."/>
            <person name="Yoshinaga Y."/>
            <person name="Martin F.M."/>
            <person name="Grigoriev I.V."/>
            <person name="Hibbett D.S."/>
        </authorList>
    </citation>
    <scope>NUCLEOTIDE SEQUENCE [LARGE SCALE GENOMIC DNA]</scope>
    <source>
        <strain evidence="11 12">HHB14362 ss-1</strain>
    </source>
</reference>
<dbReference type="PANTHER" id="PTHR11685">
    <property type="entry name" value="RBR FAMILY RING FINGER AND IBR DOMAIN-CONTAINING"/>
    <property type="match status" value="1"/>
</dbReference>
<evidence type="ECO:0000256" key="8">
    <source>
        <dbReference type="ARBA" id="ARBA00022833"/>
    </source>
</evidence>
<dbReference type="InterPro" id="IPR031127">
    <property type="entry name" value="E3_UB_ligase_RBR"/>
</dbReference>
<dbReference type="InParanoid" id="A0A165UFQ1"/>
<dbReference type="STRING" id="1314782.A0A165UFQ1"/>
<dbReference type="Gene3D" id="1.20.120.1750">
    <property type="match status" value="1"/>
</dbReference>
<dbReference type="SUPFAM" id="SSF57850">
    <property type="entry name" value="RING/U-box"/>
    <property type="match status" value="2"/>
</dbReference>
<organism evidence="11 12">
    <name type="scientific">Neolentinus lepideus HHB14362 ss-1</name>
    <dbReference type="NCBI Taxonomy" id="1314782"/>
    <lineage>
        <taxon>Eukaryota</taxon>
        <taxon>Fungi</taxon>
        <taxon>Dikarya</taxon>
        <taxon>Basidiomycota</taxon>
        <taxon>Agaricomycotina</taxon>
        <taxon>Agaricomycetes</taxon>
        <taxon>Gloeophyllales</taxon>
        <taxon>Gloeophyllaceae</taxon>
        <taxon>Neolentinus</taxon>
    </lineage>
</organism>
<keyword evidence="7" id="KW-0833">Ubl conjugation pathway</keyword>
<dbReference type="Pfam" id="PF01485">
    <property type="entry name" value="IBR"/>
    <property type="match status" value="2"/>
</dbReference>
<keyword evidence="4" id="KW-0479">Metal-binding</keyword>
<feature type="region of interest" description="Disordered" evidence="9">
    <location>
        <begin position="156"/>
        <end position="210"/>
    </location>
</feature>
<dbReference type="PROSITE" id="PS51873">
    <property type="entry name" value="TRIAD"/>
    <property type="match status" value="1"/>
</dbReference>
<keyword evidence="12" id="KW-1185">Reference proteome</keyword>